<proteinExistence type="predicted"/>
<evidence type="ECO:0000313" key="1">
    <source>
        <dbReference type="EMBL" id="MBZ7987527.1"/>
    </source>
</evidence>
<name>A0ABS7WRZ9_9BACT</name>
<comment type="caution">
    <text evidence="1">The sequence shown here is derived from an EMBL/GenBank/DDBJ whole genome shotgun (WGS) entry which is preliminary data.</text>
</comment>
<dbReference type="Proteomes" id="UP000786183">
    <property type="component" value="Unassembled WGS sequence"/>
</dbReference>
<protein>
    <submittedName>
        <fullName evidence="1">Uncharacterized protein</fullName>
    </submittedName>
</protein>
<accession>A0ABS7WRZ9</accession>
<dbReference type="RefSeq" id="WP_224325363.1">
    <property type="nucleotide sequence ID" value="NZ_JACGBB010000010.1"/>
</dbReference>
<keyword evidence="2" id="KW-1185">Reference proteome</keyword>
<reference evidence="1 2" key="1">
    <citation type="submission" date="2020-07" db="EMBL/GenBank/DDBJ databases">
        <title>Transfer of Campylobacter canadensis to the novel genus Avispirillum gen. nov., that also includes two novel species recovered from migratory waterfowl: Avispirillum anseris sp. nov. and Avispirillum brantae sp. nov.</title>
        <authorList>
            <person name="Miller W.G."/>
            <person name="Chapman M.H."/>
            <person name="Yee E."/>
            <person name="Inglis G.D."/>
        </authorList>
    </citation>
    <scope>NUCLEOTIDE SEQUENCE [LARGE SCALE GENOMIC DNA]</scope>
    <source>
        <strain evidence="1 2">L283</strain>
    </source>
</reference>
<organism evidence="1 2">
    <name type="scientific">Campylobacter canadensis</name>
    <dbReference type="NCBI Taxonomy" id="449520"/>
    <lineage>
        <taxon>Bacteria</taxon>
        <taxon>Pseudomonadati</taxon>
        <taxon>Campylobacterota</taxon>
        <taxon>Epsilonproteobacteria</taxon>
        <taxon>Campylobacterales</taxon>
        <taxon>Campylobacteraceae</taxon>
        <taxon>Campylobacter</taxon>
    </lineage>
</organism>
<gene>
    <name evidence="1" type="ORF">AVCANL283_05370</name>
</gene>
<sequence length="91" mass="10544">MNIKRFFTNIFSFNDKNTSIDLVDIINNPANIYHNTSLNPLYEVRKNNYTNTNINAVSNTIGANFNSDFDDLNINNDYSLNYNDTFSDDNF</sequence>
<dbReference type="EMBL" id="JACGBB010000010">
    <property type="protein sequence ID" value="MBZ7987527.1"/>
    <property type="molecule type" value="Genomic_DNA"/>
</dbReference>
<evidence type="ECO:0000313" key="2">
    <source>
        <dbReference type="Proteomes" id="UP000786183"/>
    </source>
</evidence>